<evidence type="ECO:0000256" key="6">
    <source>
        <dbReference type="ARBA" id="ARBA00022679"/>
    </source>
</evidence>
<keyword evidence="7 10" id="KW-0119">Carbohydrate metabolism</keyword>
<comment type="caution">
    <text evidence="11">The sequence shown here is derived from an EMBL/GenBank/DDBJ whole genome shotgun (WGS) entry which is preliminary data.</text>
</comment>
<dbReference type="RefSeq" id="WP_024460195.1">
    <property type="nucleotide sequence ID" value="NZ_RJUK01000001.1"/>
</dbReference>
<dbReference type="InterPro" id="IPR003385">
    <property type="entry name" value="Glyco_hydro_77"/>
</dbReference>
<protein>
    <recommendedName>
        <fullName evidence="4 10">4-alpha-glucanotransferase</fullName>
        <ecNumber evidence="3 10">2.4.1.25</ecNumber>
    </recommendedName>
    <alternativeName>
        <fullName evidence="8 10">Amylomaltase</fullName>
    </alternativeName>
    <alternativeName>
        <fullName evidence="9 10">Disproportionating enzyme</fullName>
    </alternativeName>
</protein>
<evidence type="ECO:0000256" key="3">
    <source>
        <dbReference type="ARBA" id="ARBA00012560"/>
    </source>
</evidence>
<evidence type="ECO:0000256" key="10">
    <source>
        <dbReference type="RuleBase" id="RU361207"/>
    </source>
</evidence>
<dbReference type="Proteomes" id="UP000273643">
    <property type="component" value="Unassembled WGS sequence"/>
</dbReference>
<dbReference type="GO" id="GO:0005975">
    <property type="term" value="P:carbohydrate metabolic process"/>
    <property type="evidence" value="ECO:0007669"/>
    <property type="project" value="InterPro"/>
</dbReference>
<dbReference type="OrthoDB" id="9763489at2"/>
<evidence type="ECO:0000256" key="5">
    <source>
        <dbReference type="ARBA" id="ARBA00022676"/>
    </source>
</evidence>
<comment type="catalytic activity">
    <reaction evidence="1 10">
        <text>Transfers a segment of a (1-&gt;4)-alpha-D-glucan to a new position in an acceptor, which may be glucose or a (1-&gt;4)-alpha-D-glucan.</text>
        <dbReference type="EC" id="2.4.1.25"/>
    </reaction>
</comment>
<gene>
    <name evidence="11" type="ORF">EDC38_0776</name>
</gene>
<evidence type="ECO:0000256" key="1">
    <source>
        <dbReference type="ARBA" id="ARBA00000439"/>
    </source>
</evidence>
<dbReference type="InterPro" id="IPR017853">
    <property type="entry name" value="GH"/>
</dbReference>
<dbReference type="Gene3D" id="3.20.20.80">
    <property type="entry name" value="Glycosidases"/>
    <property type="match status" value="1"/>
</dbReference>
<evidence type="ECO:0000256" key="9">
    <source>
        <dbReference type="ARBA" id="ARBA00031501"/>
    </source>
</evidence>
<evidence type="ECO:0000313" key="12">
    <source>
        <dbReference type="Proteomes" id="UP000273643"/>
    </source>
</evidence>
<dbReference type="AlphaFoldDB" id="A0A3N1NYU3"/>
<dbReference type="PANTHER" id="PTHR32438:SF5">
    <property type="entry name" value="4-ALPHA-GLUCANOTRANSFERASE DPE1, CHLOROPLASTIC_AMYLOPLASTIC"/>
    <property type="match status" value="1"/>
</dbReference>
<dbReference type="GO" id="GO:0004134">
    <property type="term" value="F:4-alpha-glucanotransferase activity"/>
    <property type="evidence" value="ECO:0007669"/>
    <property type="project" value="UniProtKB-EC"/>
</dbReference>
<dbReference type="NCBIfam" id="NF011080">
    <property type="entry name" value="PRK14508.1-3"/>
    <property type="match status" value="1"/>
</dbReference>
<keyword evidence="6 10" id="KW-0808">Transferase</keyword>
<dbReference type="SUPFAM" id="SSF51445">
    <property type="entry name" value="(Trans)glycosidases"/>
    <property type="match status" value="1"/>
</dbReference>
<evidence type="ECO:0000256" key="7">
    <source>
        <dbReference type="ARBA" id="ARBA00023277"/>
    </source>
</evidence>
<sequence length="502" mass="58302">MALRDLPHPLLQHRRAGVLLHPTSLPGPGEQGTLGADAFRFVDFLSECGFTVWQMLPVGPTHANRSPYQTLSIHAGNPALIDLDDLVSRSWLTSEQRQALTGEQARRQAADTFFAQYDQHPEQAEAYERFCHDQRQWLDDYALFMALRDCYPGDDWTKWPDDIRLRRAQGMARMRRELSQSIEARRFEQFVFDWQWQALRQYAREREVALFGDMPIFVAHDSADVWANQDLFKLDADGQPLSVAGVPPDYFSEDGQHWGNPHYNWDEMQANGFRWWRERLNTQLRWFDLIRLDHFRGLEAFWEIPAATPQPRLGRWVEAPGRALLNSLFREHKNLPLVAENLGFITRAVEALREEFRLPGMVVLQFAFDGNADNPHLPHAYDPHSVVYTGTHDNDTSLGWYQQQPESVRTRLIEYCHQSQEPMPQLLVQLALSSVARLAIIPFQDLLGLGSEQRMNRPGTEDGNWRWRFVWPQVPPSLNESIHHWLTLYGRQPNLPLQPSRS</sequence>
<dbReference type="EC" id="2.4.1.25" evidence="3 10"/>
<dbReference type="EMBL" id="RJUK01000001">
    <property type="protein sequence ID" value="ROQ20177.1"/>
    <property type="molecule type" value="Genomic_DNA"/>
</dbReference>
<comment type="similarity">
    <text evidence="2 10">Belongs to the disproportionating enzyme family.</text>
</comment>
<keyword evidence="12" id="KW-1185">Reference proteome</keyword>
<reference evidence="11 12" key="1">
    <citation type="submission" date="2018-11" db="EMBL/GenBank/DDBJ databases">
        <title>Genomic Encyclopedia of Type Strains, Phase IV (KMG-IV): sequencing the most valuable type-strain genomes for metagenomic binning, comparative biology and taxonomic classification.</title>
        <authorList>
            <person name="Goeker M."/>
        </authorList>
    </citation>
    <scope>NUCLEOTIDE SEQUENCE [LARGE SCALE GENOMIC DNA]</scope>
    <source>
        <strain evidence="11 12">DSM 16974</strain>
    </source>
</reference>
<dbReference type="Pfam" id="PF02446">
    <property type="entry name" value="Glyco_hydro_77"/>
    <property type="match status" value="1"/>
</dbReference>
<proteinExistence type="inferred from homology"/>
<dbReference type="NCBIfam" id="TIGR00217">
    <property type="entry name" value="malQ"/>
    <property type="match status" value="1"/>
</dbReference>
<evidence type="ECO:0000256" key="4">
    <source>
        <dbReference type="ARBA" id="ARBA00020295"/>
    </source>
</evidence>
<organism evidence="11 12">
    <name type="scientific">Marinimicrobium koreense</name>
    <dbReference type="NCBI Taxonomy" id="306545"/>
    <lineage>
        <taxon>Bacteria</taxon>
        <taxon>Pseudomonadati</taxon>
        <taxon>Pseudomonadota</taxon>
        <taxon>Gammaproteobacteria</taxon>
        <taxon>Cellvibrionales</taxon>
        <taxon>Cellvibrionaceae</taxon>
        <taxon>Marinimicrobium</taxon>
    </lineage>
</organism>
<dbReference type="PANTHER" id="PTHR32438">
    <property type="entry name" value="4-ALPHA-GLUCANOTRANSFERASE DPE1, CHLOROPLASTIC/AMYLOPLASTIC"/>
    <property type="match status" value="1"/>
</dbReference>
<evidence type="ECO:0000256" key="2">
    <source>
        <dbReference type="ARBA" id="ARBA00005684"/>
    </source>
</evidence>
<evidence type="ECO:0000313" key="11">
    <source>
        <dbReference type="EMBL" id="ROQ20177.1"/>
    </source>
</evidence>
<evidence type="ECO:0000256" key="8">
    <source>
        <dbReference type="ARBA" id="ARBA00031423"/>
    </source>
</evidence>
<accession>A0A3N1NYU3</accession>
<name>A0A3N1NYU3_9GAMM</name>
<keyword evidence="5 10" id="KW-0328">Glycosyltransferase</keyword>